<proteinExistence type="inferred from homology"/>
<dbReference type="Proteomes" id="UP000800035">
    <property type="component" value="Unassembled WGS sequence"/>
</dbReference>
<dbReference type="PANTHER" id="PTHR13353">
    <property type="entry name" value="TRANSMEMBRANE PROTEIN 19"/>
    <property type="match status" value="1"/>
</dbReference>
<sequence length="361" mass="37933">MKPIIAVPAIAALVYRAWSRKSLTPLGIFTAFVTAIVHAIHPWSVCFTLLAVFFLCGIAVTKVKHDIKAKLTQSATGASGGEGPRNHIQVLANSLAASVLILLYTWQLKNDGTYFKEDLCWSRGNDVLVVGIVANYAAVAADTFSSELGILAKSKPRLVTAPWRVVPPGTNGGVTLTGLGAGLLGAFIIAATSTLLLPFCKEWSLREKIAYTQGITIAGLFGSLLDSYLGALLQASVIDVHSGKVVEGDGGRKVLIHSHPLRYKPTADLRSKLSSHEDGKGAIGKSSAVDDLVKASQAMQKAGASGVAVADGQHESRKVAVGHDILDNNAVNLLMATMVSIGSMVVAAFLWDVPLSSVVSV</sequence>
<accession>A0A6A5U4Y9</accession>
<keyword evidence="8" id="KW-1185">Reference proteome</keyword>
<gene>
    <name evidence="7" type="ORF">CC80DRAFT_472888</name>
</gene>
<feature type="transmembrane region" description="Helical" evidence="6">
    <location>
        <begin position="333"/>
        <end position="351"/>
    </location>
</feature>
<feature type="transmembrane region" description="Helical" evidence="6">
    <location>
        <begin position="90"/>
        <end position="107"/>
    </location>
</feature>
<dbReference type="EMBL" id="ML976992">
    <property type="protein sequence ID" value="KAF1956187.1"/>
    <property type="molecule type" value="Genomic_DNA"/>
</dbReference>
<evidence type="ECO:0000313" key="8">
    <source>
        <dbReference type="Proteomes" id="UP000800035"/>
    </source>
</evidence>
<comment type="similarity">
    <text evidence="2">Belongs to the TMEM19 family.</text>
</comment>
<protein>
    <recommendedName>
        <fullName evidence="9">DUF92-domain-containing protein</fullName>
    </recommendedName>
</protein>
<dbReference type="AlphaFoldDB" id="A0A6A5U4Y9"/>
<keyword evidence="3 6" id="KW-0812">Transmembrane</keyword>
<feature type="transmembrane region" description="Helical" evidence="6">
    <location>
        <begin position="173"/>
        <end position="197"/>
    </location>
</feature>
<dbReference type="PANTHER" id="PTHR13353:SF5">
    <property type="entry name" value="TRANSMEMBRANE PROTEIN 19"/>
    <property type="match status" value="1"/>
</dbReference>
<dbReference type="InterPro" id="IPR002794">
    <property type="entry name" value="DUF92_TMEM19"/>
</dbReference>
<comment type="subcellular location">
    <subcellularLocation>
        <location evidence="1">Membrane</location>
        <topology evidence="1">Multi-pass membrane protein</topology>
    </subcellularLocation>
</comment>
<name>A0A6A5U4Y9_9PLEO</name>
<organism evidence="7 8">
    <name type="scientific">Byssothecium circinans</name>
    <dbReference type="NCBI Taxonomy" id="147558"/>
    <lineage>
        <taxon>Eukaryota</taxon>
        <taxon>Fungi</taxon>
        <taxon>Dikarya</taxon>
        <taxon>Ascomycota</taxon>
        <taxon>Pezizomycotina</taxon>
        <taxon>Dothideomycetes</taxon>
        <taxon>Pleosporomycetidae</taxon>
        <taxon>Pleosporales</taxon>
        <taxon>Massarineae</taxon>
        <taxon>Massarinaceae</taxon>
        <taxon>Byssothecium</taxon>
    </lineage>
</organism>
<dbReference type="OrthoDB" id="15001at2759"/>
<reference evidence="7" key="1">
    <citation type="journal article" date="2020" name="Stud. Mycol.">
        <title>101 Dothideomycetes genomes: a test case for predicting lifestyles and emergence of pathogens.</title>
        <authorList>
            <person name="Haridas S."/>
            <person name="Albert R."/>
            <person name="Binder M."/>
            <person name="Bloem J."/>
            <person name="Labutti K."/>
            <person name="Salamov A."/>
            <person name="Andreopoulos B."/>
            <person name="Baker S."/>
            <person name="Barry K."/>
            <person name="Bills G."/>
            <person name="Bluhm B."/>
            <person name="Cannon C."/>
            <person name="Castanera R."/>
            <person name="Culley D."/>
            <person name="Daum C."/>
            <person name="Ezra D."/>
            <person name="Gonzalez J."/>
            <person name="Henrissat B."/>
            <person name="Kuo A."/>
            <person name="Liang C."/>
            <person name="Lipzen A."/>
            <person name="Lutzoni F."/>
            <person name="Magnuson J."/>
            <person name="Mondo S."/>
            <person name="Nolan M."/>
            <person name="Ohm R."/>
            <person name="Pangilinan J."/>
            <person name="Park H.-J."/>
            <person name="Ramirez L."/>
            <person name="Alfaro M."/>
            <person name="Sun H."/>
            <person name="Tritt A."/>
            <person name="Yoshinaga Y."/>
            <person name="Zwiers L.-H."/>
            <person name="Turgeon B."/>
            <person name="Goodwin S."/>
            <person name="Spatafora J."/>
            <person name="Crous P."/>
            <person name="Grigoriev I."/>
        </authorList>
    </citation>
    <scope>NUCLEOTIDE SEQUENCE</scope>
    <source>
        <strain evidence="7">CBS 675.92</strain>
    </source>
</reference>
<evidence type="ECO:0000313" key="7">
    <source>
        <dbReference type="EMBL" id="KAF1956187.1"/>
    </source>
</evidence>
<evidence type="ECO:0000256" key="6">
    <source>
        <dbReference type="SAM" id="Phobius"/>
    </source>
</evidence>
<evidence type="ECO:0000256" key="5">
    <source>
        <dbReference type="ARBA" id="ARBA00023136"/>
    </source>
</evidence>
<evidence type="ECO:0000256" key="3">
    <source>
        <dbReference type="ARBA" id="ARBA00022692"/>
    </source>
</evidence>
<evidence type="ECO:0000256" key="1">
    <source>
        <dbReference type="ARBA" id="ARBA00004141"/>
    </source>
</evidence>
<dbReference type="GO" id="GO:0016020">
    <property type="term" value="C:membrane"/>
    <property type="evidence" value="ECO:0007669"/>
    <property type="project" value="UniProtKB-SubCell"/>
</dbReference>
<evidence type="ECO:0000256" key="4">
    <source>
        <dbReference type="ARBA" id="ARBA00022989"/>
    </source>
</evidence>
<feature type="transmembrane region" description="Helical" evidence="6">
    <location>
        <begin position="35"/>
        <end position="60"/>
    </location>
</feature>
<keyword evidence="5 6" id="KW-0472">Membrane</keyword>
<dbReference type="Pfam" id="PF01940">
    <property type="entry name" value="DUF92"/>
    <property type="match status" value="1"/>
</dbReference>
<keyword evidence="4 6" id="KW-1133">Transmembrane helix</keyword>
<evidence type="ECO:0000256" key="2">
    <source>
        <dbReference type="ARBA" id="ARBA00009012"/>
    </source>
</evidence>
<evidence type="ECO:0008006" key="9">
    <source>
        <dbReference type="Google" id="ProtNLM"/>
    </source>
</evidence>